<dbReference type="GO" id="GO:0006508">
    <property type="term" value="P:proteolysis"/>
    <property type="evidence" value="ECO:0007669"/>
    <property type="project" value="UniProtKB-KW"/>
</dbReference>
<sequence>MTKSYEPLKDKIELIFWPYLRLALLFLAAYGLLDWALLTWMPSFEPPEELWKLGLPLVVSAGAVAFLLWPRLRLLAEGPGNFDARLFLAMIALAVMTCGANCLHGYLAATRSKMVELASPASVDPTQPLGRYYRFRTEHTNARYAAAAVRMNTSNKGSRLNFHLYISTPLLASPADTLQRVPVWLGLHYTDDVRTSASDSEKEAAYRAFLQRSEKLFRAEKFENPLGYYYRLGNTKERDAYVEAARRSALANTDTTKAVVVLQPGEETFALRGLDSAKWLMGWVGVGSGVFLALLLIPRLITMNVIEFRAGRSTQAWPDWLTPRPGYLLTPMLLLANAAVYLVMALATQSGIESFAASDLRAWGGNYGAAVGAGEWWRLLSSAFLHGGFMHLVNNLAILGLLGGFMEKPLGTLRFGLLYLVAAIGSSLVSVYWHPAIVSVGVSGAIFGLMGAAVVLAARRALPSGMRSVVLVLVAVLGGLNLLFGFIMPGVDNAAHVGGLVVGAAMGLVLSFGLIRQLPYYESRNPEIE</sequence>
<feature type="transmembrane region" description="Helical" evidence="7">
    <location>
        <begin position="280"/>
        <end position="306"/>
    </location>
</feature>
<gene>
    <name evidence="9" type="ORF">I2I01_19740</name>
</gene>
<dbReference type="Gene3D" id="1.20.1540.10">
    <property type="entry name" value="Rhomboid-like"/>
    <property type="match status" value="1"/>
</dbReference>
<dbReference type="PANTHER" id="PTHR43731:SF14">
    <property type="entry name" value="PRESENILIN-ASSOCIATED RHOMBOID-LIKE PROTEIN, MITOCHONDRIAL"/>
    <property type="match status" value="1"/>
</dbReference>
<evidence type="ECO:0000256" key="4">
    <source>
        <dbReference type="ARBA" id="ARBA00022801"/>
    </source>
</evidence>
<organism evidence="9 10">
    <name type="scientific">Hymenobacter properus</name>
    <dbReference type="NCBI Taxonomy" id="2791026"/>
    <lineage>
        <taxon>Bacteria</taxon>
        <taxon>Pseudomonadati</taxon>
        <taxon>Bacteroidota</taxon>
        <taxon>Cytophagia</taxon>
        <taxon>Cytophagales</taxon>
        <taxon>Hymenobacteraceae</taxon>
        <taxon>Hymenobacter</taxon>
    </lineage>
</organism>
<keyword evidence="5 7" id="KW-1133">Transmembrane helix</keyword>
<feature type="transmembrane region" description="Helical" evidence="7">
    <location>
        <begin position="84"/>
        <end position="107"/>
    </location>
</feature>
<keyword evidence="4" id="KW-0378">Hydrolase</keyword>
<dbReference type="Proteomes" id="UP000645610">
    <property type="component" value="Unassembled WGS sequence"/>
</dbReference>
<dbReference type="EMBL" id="JADQDP010000005">
    <property type="protein sequence ID" value="MBF9143889.1"/>
    <property type="molecule type" value="Genomic_DNA"/>
</dbReference>
<dbReference type="SUPFAM" id="SSF144091">
    <property type="entry name" value="Rhomboid-like"/>
    <property type="match status" value="1"/>
</dbReference>
<dbReference type="GO" id="GO:0016020">
    <property type="term" value="C:membrane"/>
    <property type="evidence" value="ECO:0007669"/>
    <property type="project" value="UniProtKB-SubCell"/>
</dbReference>
<keyword evidence="3 7" id="KW-0812">Transmembrane</keyword>
<dbReference type="InterPro" id="IPR035952">
    <property type="entry name" value="Rhomboid-like_sf"/>
</dbReference>
<evidence type="ECO:0000313" key="9">
    <source>
        <dbReference type="EMBL" id="MBF9143889.1"/>
    </source>
</evidence>
<reference evidence="9 10" key="1">
    <citation type="submission" date="2020-11" db="EMBL/GenBank/DDBJ databases">
        <authorList>
            <person name="Kim M.K."/>
        </authorList>
    </citation>
    <scope>NUCLEOTIDE SEQUENCE [LARGE SCALE GENOMIC DNA]</scope>
    <source>
        <strain evidence="9 10">BT439</strain>
    </source>
</reference>
<feature type="transmembrane region" description="Helical" evidence="7">
    <location>
        <begin position="12"/>
        <end position="33"/>
    </location>
</feature>
<feature type="transmembrane region" description="Helical" evidence="7">
    <location>
        <begin position="327"/>
        <end position="347"/>
    </location>
</feature>
<comment type="caution">
    <text evidence="9">The sequence shown here is derived from an EMBL/GenBank/DDBJ whole genome shotgun (WGS) entry which is preliminary data.</text>
</comment>
<feature type="transmembrane region" description="Helical" evidence="7">
    <location>
        <begin position="417"/>
        <end position="434"/>
    </location>
</feature>
<evidence type="ECO:0000313" key="10">
    <source>
        <dbReference type="Proteomes" id="UP000645610"/>
    </source>
</evidence>
<feature type="transmembrane region" description="Helical" evidence="7">
    <location>
        <begin position="383"/>
        <end position="405"/>
    </location>
</feature>
<evidence type="ECO:0000256" key="3">
    <source>
        <dbReference type="ARBA" id="ARBA00022692"/>
    </source>
</evidence>
<dbReference type="InterPro" id="IPR050925">
    <property type="entry name" value="Rhomboid_protease_S54"/>
</dbReference>
<protein>
    <submittedName>
        <fullName evidence="9">Rhomboid family intramembrane serine protease</fullName>
    </submittedName>
</protein>
<dbReference type="RefSeq" id="WP_196288250.1">
    <property type="nucleotide sequence ID" value="NZ_JADQDP010000005.1"/>
</dbReference>
<proteinExistence type="inferred from homology"/>
<dbReference type="InterPro" id="IPR022764">
    <property type="entry name" value="Peptidase_S54_rhomboid_dom"/>
</dbReference>
<accession>A0A931BH79</accession>
<dbReference type="GO" id="GO:0004252">
    <property type="term" value="F:serine-type endopeptidase activity"/>
    <property type="evidence" value="ECO:0007669"/>
    <property type="project" value="InterPro"/>
</dbReference>
<dbReference type="Pfam" id="PF01694">
    <property type="entry name" value="Rhomboid"/>
    <property type="match status" value="1"/>
</dbReference>
<feature type="transmembrane region" description="Helical" evidence="7">
    <location>
        <begin position="440"/>
        <end position="458"/>
    </location>
</feature>
<keyword evidence="6 7" id="KW-0472">Membrane</keyword>
<evidence type="ECO:0000256" key="6">
    <source>
        <dbReference type="ARBA" id="ARBA00023136"/>
    </source>
</evidence>
<name>A0A931BH79_9BACT</name>
<dbReference type="AlphaFoldDB" id="A0A931BH79"/>
<evidence type="ECO:0000256" key="2">
    <source>
        <dbReference type="ARBA" id="ARBA00009045"/>
    </source>
</evidence>
<keyword evidence="9" id="KW-0645">Protease</keyword>
<evidence type="ECO:0000256" key="7">
    <source>
        <dbReference type="SAM" id="Phobius"/>
    </source>
</evidence>
<evidence type="ECO:0000259" key="8">
    <source>
        <dbReference type="Pfam" id="PF01694"/>
    </source>
</evidence>
<keyword evidence="10" id="KW-1185">Reference proteome</keyword>
<comment type="similarity">
    <text evidence="2">Belongs to the peptidase S54 family.</text>
</comment>
<dbReference type="PANTHER" id="PTHR43731">
    <property type="entry name" value="RHOMBOID PROTEASE"/>
    <property type="match status" value="1"/>
</dbReference>
<feature type="domain" description="Peptidase S54 rhomboid" evidence="8">
    <location>
        <begin position="374"/>
        <end position="510"/>
    </location>
</feature>
<evidence type="ECO:0000256" key="5">
    <source>
        <dbReference type="ARBA" id="ARBA00022989"/>
    </source>
</evidence>
<feature type="transmembrane region" description="Helical" evidence="7">
    <location>
        <begin position="53"/>
        <end position="72"/>
    </location>
</feature>
<feature type="transmembrane region" description="Helical" evidence="7">
    <location>
        <begin position="494"/>
        <end position="515"/>
    </location>
</feature>
<comment type="subcellular location">
    <subcellularLocation>
        <location evidence="1">Membrane</location>
        <topology evidence="1">Multi-pass membrane protein</topology>
    </subcellularLocation>
</comment>
<feature type="transmembrane region" description="Helical" evidence="7">
    <location>
        <begin position="470"/>
        <end position="488"/>
    </location>
</feature>
<evidence type="ECO:0000256" key="1">
    <source>
        <dbReference type="ARBA" id="ARBA00004141"/>
    </source>
</evidence>